<dbReference type="GeneID" id="58894864"/>
<dbReference type="InterPro" id="IPR023534">
    <property type="entry name" value="Rof/RNase_P-like"/>
</dbReference>
<dbReference type="Gene3D" id="2.30.30.400">
    <property type="entry name" value="Rof-like"/>
    <property type="match status" value="1"/>
</dbReference>
<dbReference type="STRING" id="673.AL542_03035"/>
<dbReference type="InterPro" id="IPR009778">
    <property type="entry name" value="ROF"/>
</dbReference>
<dbReference type="AlphaFoldDB" id="A0A377J9S1"/>
<gene>
    <name evidence="1" type="ORF">NCTC11645_03509</name>
</gene>
<dbReference type="InterPro" id="IPR038626">
    <property type="entry name" value="Rof-like_sf"/>
</dbReference>
<proteinExistence type="predicted"/>
<sequence>MIKCAEYDYIEIACLFHYPVKLEMKEGANTVEGIARDTARNVAKEECIVLDIEGEDVLIVLDKVASMRALVNNPHFSTVAFS</sequence>
<dbReference type="Proteomes" id="UP000254512">
    <property type="component" value="Unassembled WGS sequence"/>
</dbReference>
<dbReference type="Pfam" id="PF07073">
    <property type="entry name" value="ROF"/>
    <property type="match status" value="1"/>
</dbReference>
<protein>
    <submittedName>
        <fullName evidence="1">Rho-binding antiterminator</fullName>
    </submittedName>
</protein>
<organism evidence="1 2">
    <name type="scientific">Grimontia hollisae</name>
    <name type="common">Vibrio hollisae</name>
    <dbReference type="NCBI Taxonomy" id="673"/>
    <lineage>
        <taxon>Bacteria</taxon>
        <taxon>Pseudomonadati</taxon>
        <taxon>Pseudomonadota</taxon>
        <taxon>Gammaproteobacteria</taxon>
        <taxon>Vibrionales</taxon>
        <taxon>Vibrionaceae</taxon>
        <taxon>Grimontia</taxon>
    </lineage>
</organism>
<dbReference type="KEGG" id="gho:AL542_03035"/>
<reference evidence="1 2" key="1">
    <citation type="submission" date="2018-06" db="EMBL/GenBank/DDBJ databases">
        <authorList>
            <consortium name="Pathogen Informatics"/>
            <person name="Doyle S."/>
        </authorList>
    </citation>
    <scope>NUCLEOTIDE SEQUENCE [LARGE SCALE GENOMIC DNA]</scope>
    <source>
        <strain evidence="1 2">NCTC11645</strain>
    </source>
</reference>
<accession>A0A377J9S1</accession>
<dbReference type="SUPFAM" id="SSF101744">
    <property type="entry name" value="Rof/RNase P subunit-like"/>
    <property type="match status" value="1"/>
</dbReference>
<evidence type="ECO:0000313" key="1">
    <source>
        <dbReference type="EMBL" id="STO98523.1"/>
    </source>
</evidence>
<dbReference type="RefSeq" id="WP_005504861.1">
    <property type="nucleotide sequence ID" value="NZ_CABMOB010000001.1"/>
</dbReference>
<name>A0A377J9S1_GRIHO</name>
<dbReference type="EMBL" id="UGHD01000003">
    <property type="protein sequence ID" value="STO98523.1"/>
    <property type="molecule type" value="Genomic_DNA"/>
</dbReference>
<evidence type="ECO:0000313" key="2">
    <source>
        <dbReference type="Proteomes" id="UP000254512"/>
    </source>
</evidence>